<protein>
    <recommendedName>
        <fullName evidence="5">RabBD domain-containing protein</fullName>
    </recommendedName>
</protein>
<keyword evidence="2" id="KW-0863">Zinc-finger</keyword>
<dbReference type="GO" id="GO:0031267">
    <property type="term" value="F:small GTPase binding"/>
    <property type="evidence" value="ECO:0007669"/>
    <property type="project" value="InterPro"/>
</dbReference>
<dbReference type="InterPro" id="IPR006788">
    <property type="entry name" value="Myrip/Melanophilin"/>
</dbReference>
<proteinExistence type="predicted"/>
<dbReference type="PANTHER" id="PTHR14555">
    <property type="entry name" value="MYELIN-ASSOCIATED OLIGODENDROCYTIC BASIC PROTEIN MOBP -RELATED"/>
    <property type="match status" value="1"/>
</dbReference>
<dbReference type="Gene3D" id="3.30.40.10">
    <property type="entry name" value="Zinc/RING finger domain, C3HC4 (zinc finger)"/>
    <property type="match status" value="1"/>
</dbReference>
<dbReference type="PROSITE" id="PS50916">
    <property type="entry name" value="RABBD"/>
    <property type="match status" value="1"/>
</dbReference>
<dbReference type="GeneTree" id="ENSGT00950000183138"/>
<dbReference type="InterPro" id="IPR037442">
    <property type="entry name" value="Melanophilin_FYVE-rel_dom"/>
</dbReference>
<dbReference type="Proteomes" id="UP000028760">
    <property type="component" value="Unassembled WGS sequence"/>
</dbReference>
<dbReference type="EMBL" id="AYCK01004753">
    <property type="status" value="NOT_ANNOTATED_CDS"/>
    <property type="molecule type" value="Genomic_DNA"/>
</dbReference>
<dbReference type="Pfam" id="PF02318">
    <property type="entry name" value="FYVE_2"/>
    <property type="match status" value="1"/>
</dbReference>
<evidence type="ECO:0000259" key="5">
    <source>
        <dbReference type="PROSITE" id="PS50916"/>
    </source>
</evidence>
<dbReference type="EMBL" id="AYCK01004752">
    <property type="status" value="NOT_ANNOTATED_CDS"/>
    <property type="molecule type" value="Genomic_DNA"/>
</dbReference>
<dbReference type="SUPFAM" id="SSF57903">
    <property type="entry name" value="FYVE/PHD zinc finger"/>
    <property type="match status" value="1"/>
</dbReference>
<dbReference type="EMBL" id="AYCK01004754">
    <property type="status" value="NOT_ANNOTATED_CDS"/>
    <property type="molecule type" value="Genomic_DNA"/>
</dbReference>
<dbReference type="AlphaFoldDB" id="A0A087Y194"/>
<evidence type="ECO:0000256" key="2">
    <source>
        <dbReference type="ARBA" id="ARBA00022771"/>
    </source>
</evidence>
<dbReference type="GO" id="GO:0017022">
    <property type="term" value="F:myosin binding"/>
    <property type="evidence" value="ECO:0007669"/>
    <property type="project" value="TreeGrafter"/>
</dbReference>
<dbReference type="Pfam" id="PF04698">
    <property type="entry name" value="Rab_eff_C"/>
    <property type="match status" value="1"/>
</dbReference>
<reference evidence="7" key="1">
    <citation type="submission" date="2013-10" db="EMBL/GenBank/DDBJ databases">
        <authorList>
            <person name="Schartl M."/>
            <person name="Warren W."/>
        </authorList>
    </citation>
    <scope>NUCLEOTIDE SEQUENCE [LARGE SCALE GENOMIC DNA]</scope>
    <source>
        <strain evidence="7">female</strain>
    </source>
</reference>
<organism evidence="6 7">
    <name type="scientific">Poecilia formosa</name>
    <name type="common">Amazon molly</name>
    <name type="synonym">Limia formosa</name>
    <dbReference type="NCBI Taxonomy" id="48698"/>
    <lineage>
        <taxon>Eukaryota</taxon>
        <taxon>Metazoa</taxon>
        <taxon>Chordata</taxon>
        <taxon>Craniata</taxon>
        <taxon>Vertebrata</taxon>
        <taxon>Euteleostomi</taxon>
        <taxon>Actinopterygii</taxon>
        <taxon>Neopterygii</taxon>
        <taxon>Teleostei</taxon>
        <taxon>Neoteleostei</taxon>
        <taxon>Acanthomorphata</taxon>
        <taxon>Ovalentaria</taxon>
        <taxon>Atherinomorphae</taxon>
        <taxon>Cyprinodontiformes</taxon>
        <taxon>Poeciliidae</taxon>
        <taxon>Poeciliinae</taxon>
        <taxon>Poecilia</taxon>
    </lineage>
</organism>
<dbReference type="InterPro" id="IPR041282">
    <property type="entry name" value="FYVE_2"/>
</dbReference>
<name>A0A087Y194_POEFO</name>
<dbReference type="CDD" id="cd15752">
    <property type="entry name" value="FYVE_SlaC2-a"/>
    <property type="match status" value="1"/>
</dbReference>
<dbReference type="GO" id="GO:0006886">
    <property type="term" value="P:intracellular protein transport"/>
    <property type="evidence" value="ECO:0007669"/>
    <property type="project" value="InterPro"/>
</dbReference>
<feature type="region of interest" description="Disordered" evidence="4">
    <location>
        <begin position="303"/>
        <end position="328"/>
    </location>
</feature>
<sequence length="518" mass="59723">MPTTAVGRKLDLSKLTDEEARHVWDVVQRDFDLRRKEEDRLGELKSKIEKEDTKRELLGSRSSLAESYCIRCLQPFRFLVNIKRQCLDCQLHVCRSCSRFSRRDQGWLCEPCHLARVLRIGTLEWYHENVRARFKRFGSAKVMRSLFKRLSGEHSRSQSDPTANYDKQNTDKVMNDSFYDASEQQPQKHMKKAKRRLTVDPVDFVLGFDYSANSRPQEDQYRHQYSQYRHQYSQYRHQYSHYKLTRTSFRSTLIYFSRSDNLVQSSQYWTRSQQVRPNDSSVCPDEMALDDSEAEDDLCPRVPAYRSHLDPGSHASQESLSSAGATPQIGDLNKRMSAIETLLSCLEQKVTSANKVSVLPPGGHSEEQQLRLKLHQLTHNISDQSLSSEEDEAGWIPTRTRTRTRLEEDLKVRSAPDGEHPASFKQKIKTSKTYFMPKVSSVQIQKNFIDIKGKLNNFINTKGSASLLLELEDRVAQAAADVQSAQSQVSYIEDRIAALSTAGDPTDRRRKNINRISN</sequence>
<dbReference type="InterPro" id="IPR051745">
    <property type="entry name" value="Intracell_Transport_Effector"/>
</dbReference>
<keyword evidence="3" id="KW-0862">Zinc</keyword>
<reference evidence="6" key="2">
    <citation type="submission" date="2025-08" db="UniProtKB">
        <authorList>
            <consortium name="Ensembl"/>
        </authorList>
    </citation>
    <scope>IDENTIFICATION</scope>
</reference>
<feature type="domain" description="RabBD" evidence="5">
    <location>
        <begin position="9"/>
        <end position="129"/>
    </location>
</feature>
<evidence type="ECO:0000313" key="7">
    <source>
        <dbReference type="Proteomes" id="UP000028760"/>
    </source>
</evidence>
<accession>A0A087Y194</accession>
<evidence type="ECO:0000256" key="4">
    <source>
        <dbReference type="SAM" id="MobiDB-lite"/>
    </source>
</evidence>
<keyword evidence="1" id="KW-0479">Metal-binding</keyword>
<dbReference type="InterPro" id="IPR011011">
    <property type="entry name" value="Znf_FYVE_PHD"/>
</dbReference>
<dbReference type="Ensembl" id="ENSPFOT00000011814.2">
    <property type="protein sequence ID" value="ENSPFOP00000011797.2"/>
    <property type="gene ID" value="ENSPFOG00000011795.2"/>
</dbReference>
<evidence type="ECO:0000256" key="3">
    <source>
        <dbReference type="ARBA" id="ARBA00022833"/>
    </source>
</evidence>
<reference evidence="6" key="3">
    <citation type="submission" date="2025-09" db="UniProtKB">
        <authorList>
            <consortium name="Ensembl"/>
        </authorList>
    </citation>
    <scope>IDENTIFICATION</scope>
</reference>
<dbReference type="InterPro" id="IPR010911">
    <property type="entry name" value="Rab_BD"/>
</dbReference>
<evidence type="ECO:0000313" key="6">
    <source>
        <dbReference type="Ensembl" id="ENSPFOP00000011797.2"/>
    </source>
</evidence>
<dbReference type="OMA" id="TCAKPVM"/>
<dbReference type="GO" id="GO:0008270">
    <property type="term" value="F:zinc ion binding"/>
    <property type="evidence" value="ECO:0007669"/>
    <property type="project" value="UniProtKB-KW"/>
</dbReference>
<dbReference type="GO" id="GO:0030864">
    <property type="term" value="C:cortical actin cytoskeleton"/>
    <property type="evidence" value="ECO:0007669"/>
    <property type="project" value="TreeGrafter"/>
</dbReference>
<dbReference type="eggNOG" id="ENOG502RJPZ">
    <property type="taxonomic scope" value="Eukaryota"/>
</dbReference>
<feature type="compositionally biased region" description="Polar residues" evidence="4">
    <location>
        <begin position="314"/>
        <end position="325"/>
    </location>
</feature>
<evidence type="ECO:0000256" key="1">
    <source>
        <dbReference type="ARBA" id="ARBA00022723"/>
    </source>
</evidence>
<dbReference type="PANTHER" id="PTHR14555:SF1">
    <property type="entry name" value="MELANOPHILIN"/>
    <property type="match status" value="1"/>
</dbReference>
<dbReference type="FunFam" id="3.30.40.10:FF:000018">
    <property type="entry name" value="Synaptotagmin-like 5, isoform CRA_a"/>
    <property type="match status" value="1"/>
</dbReference>
<dbReference type="GO" id="GO:0003779">
    <property type="term" value="F:actin binding"/>
    <property type="evidence" value="ECO:0007669"/>
    <property type="project" value="TreeGrafter"/>
</dbReference>
<keyword evidence="7" id="KW-1185">Reference proteome</keyword>
<dbReference type="InterPro" id="IPR013083">
    <property type="entry name" value="Znf_RING/FYVE/PHD"/>
</dbReference>
<dbReference type="STRING" id="48698.ENSPFOP00000011797"/>